<keyword evidence="1" id="KW-1133">Transmembrane helix</keyword>
<keyword evidence="3" id="KW-1185">Reference proteome</keyword>
<feature type="transmembrane region" description="Helical" evidence="1">
    <location>
        <begin position="93"/>
        <end position="114"/>
    </location>
</feature>
<evidence type="ECO:0000313" key="3">
    <source>
        <dbReference type="Proteomes" id="UP000290649"/>
    </source>
</evidence>
<dbReference type="RefSeq" id="WP_129080579.1">
    <property type="nucleotide sequence ID" value="NZ_QOUX01000047.1"/>
</dbReference>
<gene>
    <name evidence="2" type="ORF">DS745_23185</name>
</gene>
<sequence>MYWRKNLKDITVPISKHLDTQKSTTYKLVYTALLGLLAAILQSAGGFIPVIGMLISPLATFPIVIAILMAGLHGLLGYFVTLFLLLIIQPSELLIFGFTTGLLAVGLGIGFRYFMTRWKIIVFSALVLTVGICFLLYTIQFPILGPFLLEFQYVNIVFIYLFSFLYSWGWTELLVFKILPTAVAILEKNETSK</sequence>
<evidence type="ECO:0000313" key="2">
    <source>
        <dbReference type="EMBL" id="RXI96607.1"/>
    </source>
</evidence>
<proteinExistence type="predicted"/>
<keyword evidence="1" id="KW-0812">Transmembrane</keyword>
<evidence type="ECO:0008006" key="4">
    <source>
        <dbReference type="Google" id="ProtNLM"/>
    </source>
</evidence>
<protein>
    <recommendedName>
        <fullName evidence="4">ECF transporter S component</fullName>
    </recommendedName>
</protein>
<dbReference type="OrthoDB" id="1906856at2"/>
<feature type="transmembrane region" description="Helical" evidence="1">
    <location>
        <begin position="28"/>
        <end position="55"/>
    </location>
</feature>
<comment type="caution">
    <text evidence="2">The sequence shown here is derived from an EMBL/GenBank/DDBJ whole genome shotgun (WGS) entry which is preliminary data.</text>
</comment>
<accession>A0A4Q0VMI2</accession>
<feature type="transmembrane region" description="Helical" evidence="1">
    <location>
        <begin position="151"/>
        <end position="170"/>
    </location>
</feature>
<evidence type="ECO:0000256" key="1">
    <source>
        <dbReference type="SAM" id="Phobius"/>
    </source>
</evidence>
<organism evidence="2 3">
    <name type="scientific">Anaerobacillus alkaliphilus</name>
    <dbReference type="NCBI Taxonomy" id="1548597"/>
    <lineage>
        <taxon>Bacteria</taxon>
        <taxon>Bacillati</taxon>
        <taxon>Bacillota</taxon>
        <taxon>Bacilli</taxon>
        <taxon>Bacillales</taxon>
        <taxon>Bacillaceae</taxon>
        <taxon>Anaerobacillus</taxon>
    </lineage>
</organism>
<feature type="transmembrane region" description="Helical" evidence="1">
    <location>
        <begin position="61"/>
        <end position="86"/>
    </location>
</feature>
<reference evidence="2 3" key="1">
    <citation type="journal article" date="2019" name="Int. J. Syst. Evol. Microbiol.">
        <title>Anaerobacillus alkaliphilus sp. nov., a novel alkaliphilic and moderately halophilic bacterium.</title>
        <authorList>
            <person name="Borsodi A.K."/>
            <person name="Aszalos J.M."/>
            <person name="Bihari P."/>
            <person name="Nagy I."/>
            <person name="Schumann P."/>
            <person name="Sproer C."/>
            <person name="Kovacs A.L."/>
            <person name="Boka K."/>
            <person name="Dobosy P."/>
            <person name="Ovari M."/>
            <person name="Szili-Kovacs T."/>
            <person name="Toth E."/>
        </authorList>
    </citation>
    <scope>NUCLEOTIDE SEQUENCE [LARGE SCALE GENOMIC DNA]</scope>
    <source>
        <strain evidence="2 3">B16-10</strain>
    </source>
</reference>
<keyword evidence="1" id="KW-0472">Membrane</keyword>
<feature type="transmembrane region" description="Helical" evidence="1">
    <location>
        <begin position="120"/>
        <end position="139"/>
    </location>
</feature>
<dbReference type="EMBL" id="QOUX01000047">
    <property type="protein sequence ID" value="RXI96607.1"/>
    <property type="molecule type" value="Genomic_DNA"/>
</dbReference>
<name>A0A4Q0VMI2_9BACI</name>
<dbReference type="AlphaFoldDB" id="A0A4Q0VMI2"/>
<dbReference type="Proteomes" id="UP000290649">
    <property type="component" value="Unassembled WGS sequence"/>
</dbReference>